<dbReference type="GO" id="GO:0007155">
    <property type="term" value="P:cell adhesion"/>
    <property type="evidence" value="ECO:0007669"/>
    <property type="project" value="UniProtKB-KW"/>
</dbReference>
<dbReference type="FunFam" id="2.40.10.10:FF:000120">
    <property type="entry name" value="Putative serine protease"/>
    <property type="match status" value="1"/>
</dbReference>
<keyword evidence="2" id="KW-0768">Sushi</keyword>
<dbReference type="PROSITE" id="PS00134">
    <property type="entry name" value="TRYPSIN_HIS"/>
    <property type="match status" value="1"/>
</dbReference>
<dbReference type="GO" id="GO:0030246">
    <property type="term" value="F:carbohydrate binding"/>
    <property type="evidence" value="ECO:0007669"/>
    <property type="project" value="UniProtKB-KW"/>
</dbReference>
<keyword evidence="1" id="KW-0245">EGF-like domain</keyword>
<organism evidence="15">
    <name type="scientific">Eresus cinnaberinus</name>
    <name type="common">Ladybird spider</name>
    <name type="synonym">Eresus kollari</name>
    <dbReference type="NCBI Taxonomy" id="175337"/>
    <lineage>
        <taxon>Eukaryota</taxon>
        <taxon>Metazoa</taxon>
        <taxon>Ecdysozoa</taxon>
        <taxon>Arthropoda</taxon>
        <taxon>Chelicerata</taxon>
        <taxon>Arachnida</taxon>
        <taxon>Araneae</taxon>
        <taxon>Araneomorphae</taxon>
        <taxon>Entelegynae</taxon>
        <taxon>Eresoidea</taxon>
        <taxon>Eresidae</taxon>
        <taxon>Eresus</taxon>
    </lineage>
</organism>
<keyword evidence="5" id="KW-0430">Lectin</keyword>
<feature type="chain" id="PRO_5012948825" description="limulus clotting factor C" evidence="13">
    <location>
        <begin position="17"/>
        <end position="323"/>
    </location>
</feature>
<keyword evidence="8" id="KW-0720">Serine protease</keyword>
<keyword evidence="3" id="KW-0645">Protease</keyword>
<evidence type="ECO:0000259" key="14">
    <source>
        <dbReference type="PROSITE" id="PS50240"/>
    </source>
</evidence>
<feature type="domain" description="Peptidase S1" evidence="14">
    <location>
        <begin position="45"/>
        <end position="284"/>
    </location>
</feature>
<dbReference type="CDD" id="cd00190">
    <property type="entry name" value="Tryp_SPc"/>
    <property type="match status" value="1"/>
</dbReference>
<keyword evidence="6" id="KW-0378">Hydrolase</keyword>
<evidence type="ECO:0000313" key="15">
    <source>
        <dbReference type="EMBL" id="SNX34650.1"/>
    </source>
</evidence>
<keyword evidence="10" id="KW-1015">Disulfide bond</keyword>
<dbReference type="InterPro" id="IPR043504">
    <property type="entry name" value="Peptidase_S1_PA_chymotrypsin"/>
</dbReference>
<dbReference type="GO" id="GO:0042381">
    <property type="term" value="P:hemolymph coagulation"/>
    <property type="evidence" value="ECO:0007669"/>
    <property type="project" value="UniProtKB-KW"/>
</dbReference>
<keyword evidence="4 13" id="KW-0732">Signal</keyword>
<keyword evidence="7" id="KW-0353">Hemolymph clotting</keyword>
<evidence type="ECO:0000256" key="11">
    <source>
        <dbReference type="ARBA" id="ARBA00052079"/>
    </source>
</evidence>
<dbReference type="InterPro" id="IPR001254">
    <property type="entry name" value="Trypsin_dom"/>
</dbReference>
<proteinExistence type="predicted"/>
<evidence type="ECO:0000256" key="9">
    <source>
        <dbReference type="ARBA" id="ARBA00022889"/>
    </source>
</evidence>
<comment type="catalytic activity">
    <reaction evidence="11">
        <text>Selective cleavage of 103-Arg-|-Ser-104 and 124-Ile-|-Ile-125 bonds in Limulus clotting factor B to form activated factor B. Cleavage of -Pro-Arg-|-Xaa- bonds in synthetic substrates.</text>
        <dbReference type="EC" id="3.4.21.84"/>
    </reaction>
</comment>
<dbReference type="EMBL" id="HAHE01000203">
    <property type="protein sequence ID" value="SNX34650.1"/>
    <property type="molecule type" value="Transcribed_RNA"/>
</dbReference>
<dbReference type="PROSITE" id="PS50240">
    <property type="entry name" value="TRYPSIN_DOM"/>
    <property type="match status" value="1"/>
</dbReference>
<evidence type="ECO:0000256" key="5">
    <source>
        <dbReference type="ARBA" id="ARBA00022734"/>
    </source>
</evidence>
<sequence length="323" mass="35892">MLPAIWFLFVFHQTVAELQVNSLEDSDPRPRCECGANRSSIKVRVVGGHNAGKGVFPYAIGLLDAEVEDEQSRIMRSEPFCGATLVSDRHVLTAAHCVKERSAEHIAVDIGDYDLQEVREDNHHIVRNITKYPDYVPGKFHSDIAVIEFERPVDWSSGVRAAWLPSSSLELEPGTTVSVYGWGRLNYGGRHPDVLQTVELPVVNNTECQTEFVTIIEPSMLCAGGESGKDACIGDSGSGLVVRLDNEYVLCGLVSFGRRCALPHVPGVYTRVSSFIDWIYNQTLSSDCKPCIFTEGEESSRKRTNDITRQNMQIYYSKITCAN</sequence>
<evidence type="ECO:0000256" key="4">
    <source>
        <dbReference type="ARBA" id="ARBA00022729"/>
    </source>
</evidence>
<reference evidence="15" key="1">
    <citation type="submission" date="2017-05" db="EMBL/GenBank/DDBJ databases">
        <authorList>
            <person name="Song R."/>
            <person name="Chenine A.L."/>
            <person name="Ruprecht R.M."/>
        </authorList>
    </citation>
    <scope>NUCLEOTIDE SEQUENCE</scope>
</reference>
<evidence type="ECO:0000256" key="1">
    <source>
        <dbReference type="ARBA" id="ARBA00022536"/>
    </source>
</evidence>
<evidence type="ECO:0000256" key="12">
    <source>
        <dbReference type="ARBA" id="ARBA00066707"/>
    </source>
</evidence>
<evidence type="ECO:0000256" key="13">
    <source>
        <dbReference type="SAM" id="SignalP"/>
    </source>
</evidence>
<dbReference type="AlphaFoldDB" id="A0A2D0PDT8"/>
<name>A0A2D0PDT8_ERECI</name>
<dbReference type="EC" id="3.4.21.84" evidence="12"/>
<keyword evidence="9" id="KW-0130">Cell adhesion</keyword>
<evidence type="ECO:0000256" key="2">
    <source>
        <dbReference type="ARBA" id="ARBA00022659"/>
    </source>
</evidence>
<dbReference type="Gene3D" id="2.40.10.10">
    <property type="entry name" value="Trypsin-like serine proteases"/>
    <property type="match status" value="1"/>
</dbReference>
<dbReference type="PANTHER" id="PTHR24252">
    <property type="entry name" value="ACROSIN-RELATED"/>
    <property type="match status" value="1"/>
</dbReference>
<dbReference type="GO" id="GO:0006508">
    <property type="term" value="P:proteolysis"/>
    <property type="evidence" value="ECO:0007669"/>
    <property type="project" value="UniProtKB-KW"/>
</dbReference>
<dbReference type="InterPro" id="IPR001314">
    <property type="entry name" value="Peptidase_S1A"/>
</dbReference>
<reference evidence="15" key="2">
    <citation type="submission" date="2017-10" db="EMBL/GenBank/DDBJ databases">
        <title>Unravelling the molecular evolution of spider venoms.</title>
        <authorList>
            <person name="Pineda S."/>
        </authorList>
    </citation>
    <scope>NUCLEOTIDE SEQUENCE</scope>
</reference>
<dbReference type="InterPro" id="IPR018114">
    <property type="entry name" value="TRYPSIN_HIS"/>
</dbReference>
<dbReference type="GO" id="GO:0004252">
    <property type="term" value="F:serine-type endopeptidase activity"/>
    <property type="evidence" value="ECO:0007669"/>
    <property type="project" value="InterPro"/>
</dbReference>
<accession>A0A2D0PDT8</accession>
<evidence type="ECO:0000256" key="6">
    <source>
        <dbReference type="ARBA" id="ARBA00022801"/>
    </source>
</evidence>
<dbReference type="InterPro" id="IPR009003">
    <property type="entry name" value="Peptidase_S1_PA"/>
</dbReference>
<dbReference type="Pfam" id="PF00089">
    <property type="entry name" value="Trypsin"/>
    <property type="match status" value="1"/>
</dbReference>
<dbReference type="PANTHER" id="PTHR24252:SF7">
    <property type="entry name" value="HYALIN"/>
    <property type="match status" value="1"/>
</dbReference>
<feature type="signal peptide" evidence="13">
    <location>
        <begin position="1"/>
        <end position="16"/>
    </location>
</feature>
<evidence type="ECO:0000256" key="7">
    <source>
        <dbReference type="ARBA" id="ARBA00022820"/>
    </source>
</evidence>
<evidence type="ECO:0000256" key="3">
    <source>
        <dbReference type="ARBA" id="ARBA00022670"/>
    </source>
</evidence>
<evidence type="ECO:0000256" key="10">
    <source>
        <dbReference type="ARBA" id="ARBA00023157"/>
    </source>
</evidence>
<dbReference type="PRINTS" id="PR00722">
    <property type="entry name" value="CHYMOTRYPSIN"/>
</dbReference>
<evidence type="ECO:0000256" key="8">
    <source>
        <dbReference type="ARBA" id="ARBA00022825"/>
    </source>
</evidence>
<protein>
    <recommendedName>
        <fullName evidence="12">limulus clotting factor C</fullName>
        <ecNumber evidence="12">3.4.21.84</ecNumber>
    </recommendedName>
</protein>
<dbReference type="SMART" id="SM00020">
    <property type="entry name" value="Tryp_SPc"/>
    <property type="match status" value="1"/>
</dbReference>
<dbReference type="SUPFAM" id="SSF50494">
    <property type="entry name" value="Trypsin-like serine proteases"/>
    <property type="match status" value="1"/>
</dbReference>